<gene>
    <name evidence="3" type="ORF">EYF70_00895</name>
    <name evidence="2" type="ORF">GCM10007387_29800</name>
</gene>
<dbReference type="Gene3D" id="3.40.50.720">
    <property type="entry name" value="NAD(P)-binding Rossmann-like Domain"/>
    <property type="match status" value="1"/>
</dbReference>
<dbReference type="Pfam" id="PF00107">
    <property type="entry name" value="ADH_zinc_N"/>
    <property type="match status" value="1"/>
</dbReference>
<dbReference type="OrthoDB" id="9787435at2"/>
<dbReference type="Proteomes" id="UP000292307">
    <property type="component" value="Chromosome"/>
</dbReference>
<reference evidence="2" key="3">
    <citation type="submission" date="2022-12" db="EMBL/GenBank/DDBJ databases">
        <authorList>
            <person name="Sun Q."/>
            <person name="Kim S."/>
        </authorList>
    </citation>
    <scope>NUCLEOTIDE SEQUENCE</scope>
    <source>
        <strain evidence="2">KCTC 12343</strain>
    </source>
</reference>
<dbReference type="EMBL" id="BMWV01000006">
    <property type="protein sequence ID" value="GGY45759.1"/>
    <property type="molecule type" value="Genomic_DNA"/>
</dbReference>
<dbReference type="PANTHER" id="PTHR43677">
    <property type="entry name" value="SHORT-CHAIN DEHYDROGENASE/REDUCTASE"/>
    <property type="match status" value="1"/>
</dbReference>
<dbReference type="InterPro" id="IPR036291">
    <property type="entry name" value="NAD(P)-bd_dom_sf"/>
</dbReference>
<feature type="domain" description="Alcohol dehydrogenase-like C-terminal" evidence="1">
    <location>
        <begin position="146"/>
        <end position="208"/>
    </location>
</feature>
<dbReference type="SUPFAM" id="SSF51735">
    <property type="entry name" value="NAD(P)-binding Rossmann-fold domains"/>
    <property type="match status" value="1"/>
</dbReference>
<dbReference type="InterPro" id="IPR013149">
    <property type="entry name" value="ADH-like_C"/>
</dbReference>
<proteinExistence type="predicted"/>
<accession>A0A411WSD4</accession>
<dbReference type="Gene3D" id="3.90.180.10">
    <property type="entry name" value="Medium-chain alcohol dehydrogenases, catalytic domain"/>
    <property type="match status" value="1"/>
</dbReference>
<dbReference type="PANTHER" id="PTHR43677:SF11">
    <property type="entry name" value="ZINC-CONTAINING ALCOHOL DEHYDROGENASE"/>
    <property type="match status" value="1"/>
</dbReference>
<sequence>MKAAVITSFDQPPRYTEIGEPVPEMPGEMLVEVLAAGLHHITRGRAAGAHYSSTGRPPLVAGVDGVGRGTDGKLRYFVQAPDRMGTMADKTVIALADSIELPGDCDPVTIAAAMNPAMASWLALRCRVPFQAVQSVLILGATGSSGNMAVQVARHLGAEQVIAAGRDEGRLARLRELGATACVTLGDARLGELAAEVDVVLDFVWGEPAVRIMETVLRRRKDRGAPITWLHIGSMAGDIAPLPGALLRGANVEIVGSGHGSVSHRAILSELPALATEIVRGTFRIDARVAPLSGVEQAWCEASHGTRLVFVP</sequence>
<dbReference type="InterPro" id="IPR011032">
    <property type="entry name" value="GroES-like_sf"/>
</dbReference>
<evidence type="ECO:0000313" key="4">
    <source>
        <dbReference type="Proteomes" id="UP000292307"/>
    </source>
</evidence>
<reference evidence="2" key="1">
    <citation type="journal article" date="2014" name="Int. J. Syst. Evol. Microbiol.">
        <title>Complete genome sequence of Corynebacterium casei LMG S-19264T (=DSM 44701T), isolated from a smear-ripened cheese.</title>
        <authorList>
            <consortium name="US DOE Joint Genome Institute (JGI-PGF)"/>
            <person name="Walter F."/>
            <person name="Albersmeier A."/>
            <person name="Kalinowski J."/>
            <person name="Ruckert C."/>
        </authorList>
    </citation>
    <scope>NUCLEOTIDE SEQUENCE</scope>
    <source>
        <strain evidence="2">KCTC 12343</strain>
    </source>
</reference>
<dbReference type="EMBL" id="CP036401">
    <property type="protein sequence ID" value="QBH99557.1"/>
    <property type="molecule type" value="Genomic_DNA"/>
</dbReference>
<evidence type="ECO:0000313" key="2">
    <source>
        <dbReference type="EMBL" id="GGY45759.1"/>
    </source>
</evidence>
<protein>
    <submittedName>
        <fullName evidence="2">NADPH:quinone reductase</fullName>
    </submittedName>
    <submittedName>
        <fullName evidence="3">Zinc-binding alcohol dehydrogenase family protein</fullName>
    </submittedName>
</protein>
<dbReference type="GO" id="GO:0016491">
    <property type="term" value="F:oxidoreductase activity"/>
    <property type="evidence" value="ECO:0007669"/>
    <property type="project" value="TreeGrafter"/>
</dbReference>
<dbReference type="Proteomes" id="UP000628442">
    <property type="component" value="Unassembled WGS sequence"/>
</dbReference>
<evidence type="ECO:0000313" key="3">
    <source>
        <dbReference type="EMBL" id="QBH99557.1"/>
    </source>
</evidence>
<keyword evidence="4" id="KW-1185">Reference proteome</keyword>
<evidence type="ECO:0000313" key="5">
    <source>
        <dbReference type="Proteomes" id="UP000628442"/>
    </source>
</evidence>
<dbReference type="SUPFAM" id="SSF50129">
    <property type="entry name" value="GroES-like"/>
    <property type="match status" value="1"/>
</dbReference>
<organism evidence="2 5">
    <name type="scientific">Pseudoduganella albidiflava</name>
    <dbReference type="NCBI Taxonomy" id="321983"/>
    <lineage>
        <taxon>Bacteria</taxon>
        <taxon>Pseudomonadati</taxon>
        <taxon>Pseudomonadota</taxon>
        <taxon>Betaproteobacteria</taxon>
        <taxon>Burkholderiales</taxon>
        <taxon>Oxalobacteraceae</taxon>
        <taxon>Telluria group</taxon>
        <taxon>Pseudoduganella</taxon>
    </lineage>
</organism>
<dbReference type="RefSeq" id="WP_131143713.1">
    <property type="nucleotide sequence ID" value="NZ_BMWV01000006.1"/>
</dbReference>
<name>A0A411WSD4_9BURK</name>
<dbReference type="AlphaFoldDB" id="A0A411WSD4"/>
<dbReference type="InterPro" id="IPR051397">
    <property type="entry name" value="Zn-ADH-like_protein"/>
</dbReference>
<evidence type="ECO:0000259" key="1">
    <source>
        <dbReference type="Pfam" id="PF00107"/>
    </source>
</evidence>
<reference evidence="3 4" key="2">
    <citation type="submission" date="2019-02" db="EMBL/GenBank/DDBJ databases">
        <title>Draft Genome Sequences of Six Type Strains of the Genus Massilia.</title>
        <authorList>
            <person name="Miess H."/>
            <person name="Frediansyhah A."/>
            <person name="Gross H."/>
        </authorList>
    </citation>
    <scope>NUCLEOTIDE SEQUENCE [LARGE SCALE GENOMIC DNA]</scope>
    <source>
        <strain evidence="3 4">DSM 17472</strain>
    </source>
</reference>